<feature type="transmembrane region" description="Helical" evidence="10">
    <location>
        <begin position="805"/>
        <end position="826"/>
    </location>
</feature>
<comment type="subcellular location">
    <subcellularLocation>
        <location evidence="1">Vacuole membrane</location>
        <topology evidence="1">Multi-pass membrane protein</topology>
    </subcellularLocation>
</comment>
<evidence type="ECO:0000256" key="8">
    <source>
        <dbReference type="ARBA" id="ARBA00044464"/>
    </source>
</evidence>
<evidence type="ECO:0000256" key="5">
    <source>
        <dbReference type="ARBA" id="ARBA00022692"/>
    </source>
</evidence>
<evidence type="ECO:0008006" key="13">
    <source>
        <dbReference type="Google" id="ProtNLM"/>
    </source>
</evidence>
<proteinExistence type="inferred from homology"/>
<feature type="region of interest" description="Disordered" evidence="9">
    <location>
        <begin position="163"/>
        <end position="185"/>
    </location>
</feature>
<evidence type="ECO:0000256" key="3">
    <source>
        <dbReference type="ARBA" id="ARBA00022496"/>
    </source>
</evidence>
<keyword evidence="4" id="KW-0926">Vacuole</keyword>
<dbReference type="EMBL" id="JABTTQ020000005">
    <property type="protein sequence ID" value="KAK6155440.1"/>
    <property type="molecule type" value="Genomic_DNA"/>
</dbReference>
<accession>A0ABR0X9N4</accession>
<comment type="similarity">
    <text evidence="2">Belongs to the CCC1 family.</text>
</comment>
<comment type="catalytic activity">
    <reaction evidence="8">
        <text>Fe(2+)(in) = Fe(2+)(out)</text>
        <dbReference type="Rhea" id="RHEA:28486"/>
        <dbReference type="ChEBI" id="CHEBI:29033"/>
    </reaction>
    <physiologicalReaction direction="left-to-right" evidence="8">
        <dbReference type="Rhea" id="RHEA:28487"/>
    </physiologicalReaction>
</comment>
<name>A0ABR0X9N4_REHGL</name>
<evidence type="ECO:0000256" key="10">
    <source>
        <dbReference type="SAM" id="Phobius"/>
    </source>
</evidence>
<evidence type="ECO:0000256" key="2">
    <source>
        <dbReference type="ARBA" id="ARBA00007049"/>
    </source>
</evidence>
<feature type="transmembrane region" description="Helical" evidence="10">
    <location>
        <begin position="683"/>
        <end position="705"/>
    </location>
</feature>
<sequence>MEKEEQKWEQAEIEEQEEEEENTLLLRKSRNGNESKITEIADVEGEEEKEQKVEELDGVLENEDLLLTNGKEQKIEELDGVLENASEAINGEQKSENLVFFDKLEGAESTTTYFGENQIVKNPGPQKFDISSLDFVAQNNSTSALNNGHEEDLENHSFAIASSNHHQPSQISSHEDNTSYKPSTEIESAEDDLYCPNCNSCITKRVILRKRKRRIRISDEEIKRNKTESAVESLLGKGSVKSSRDQVLHTDVVEDNDTQIPLLDEDERERGPDIFRCLSCFSFFIPTGNGFKLFQIFGDKSGKEKLQDEQAPSIKKNWFASMFASNKQEKAAEQRSSSQTDARKANIGVISSSNISDQSGQPSFLQNAPSPAYASEGLVGTAGNNGILKGGDEILSFPNQKPSLNGKLIIGAEDKLDMSTTETVGIILNPIFLSLEDQLKESKSSKEVHVNRETDLSVSTLPMRTQVTNGESAEDSISFSQQGGGLKLLISSNKESQTLENSEEGQIKTNQMMQSGGADKDVIQLSSTSGSVLKASDVDGKLNISVSIPHEEQDVRATILTESVLENKNTNFSSIDSGHVFPTEVSQHIITKTKFEVHSGETLKVDNISVLKGVPVAQGKETVITIDEQPAELSQTSEDITSLTETTSLLQSTTQINIAGGLAESITSLSVVSSAAGGGAATLNILALGVANLIGGLFILCNNLWELKSDRAIEQYANQVSHEVAEQRDRYKELLGRRQNFMLHAVVAIMSYLVFGLVPPVVYGFSFRKTDDKQFKLVVVAAASLLCIVVLAIGRAHVRRPPKPYLRSVITFVILGLMVSGVSYAAGELVERLLTELGLFEPSTPVSNLLVPEKMTPTGPAWASY</sequence>
<dbReference type="InterPro" id="IPR008217">
    <property type="entry name" value="Ccc1_fam"/>
</dbReference>
<dbReference type="Proteomes" id="UP001318860">
    <property type="component" value="Unassembled WGS sequence"/>
</dbReference>
<comment type="caution">
    <text evidence="11">The sequence shown here is derived from an EMBL/GenBank/DDBJ whole genome shotgun (WGS) entry which is preliminary data.</text>
</comment>
<keyword evidence="5 10" id="KW-0812">Transmembrane</keyword>
<protein>
    <recommendedName>
        <fullName evidence="13">Membrane protein of ER body-like protein</fullName>
    </recommendedName>
</protein>
<dbReference type="Pfam" id="PF01988">
    <property type="entry name" value="VIT1"/>
    <property type="match status" value="1"/>
</dbReference>
<keyword evidence="3" id="KW-0406">Ion transport</keyword>
<feature type="transmembrane region" description="Helical" evidence="10">
    <location>
        <begin position="741"/>
        <end position="763"/>
    </location>
</feature>
<keyword evidence="7 10" id="KW-0472">Membrane</keyword>
<evidence type="ECO:0000313" key="12">
    <source>
        <dbReference type="Proteomes" id="UP001318860"/>
    </source>
</evidence>
<gene>
    <name evidence="11" type="ORF">DH2020_009688</name>
</gene>
<keyword evidence="6 10" id="KW-1133">Transmembrane helix</keyword>
<feature type="transmembrane region" description="Helical" evidence="10">
    <location>
        <begin position="775"/>
        <end position="793"/>
    </location>
</feature>
<dbReference type="InterPro" id="IPR052843">
    <property type="entry name" value="ER_body_metal_sequester"/>
</dbReference>
<keyword evidence="3" id="KW-0813">Transport</keyword>
<feature type="compositionally biased region" description="Basic and acidic residues" evidence="9">
    <location>
        <begin position="1"/>
        <end position="10"/>
    </location>
</feature>
<feature type="compositionally biased region" description="Polar residues" evidence="9">
    <location>
        <begin position="163"/>
        <end position="172"/>
    </location>
</feature>
<dbReference type="PANTHER" id="PTHR38937">
    <property type="entry name" value="MEMBRANE PROTEIN OF ER BODY-LIKE PROTEIN"/>
    <property type="match status" value="1"/>
</dbReference>
<evidence type="ECO:0000256" key="6">
    <source>
        <dbReference type="ARBA" id="ARBA00022989"/>
    </source>
</evidence>
<evidence type="ECO:0000256" key="7">
    <source>
        <dbReference type="ARBA" id="ARBA00023136"/>
    </source>
</evidence>
<keyword evidence="12" id="KW-1185">Reference proteome</keyword>
<keyword evidence="3" id="KW-0410">Iron transport</keyword>
<dbReference type="PANTHER" id="PTHR38937:SF2">
    <property type="entry name" value="MEMBRANE PROTEIN OF ER BODY-LIKE PROTEIN ISOFORM X1"/>
    <property type="match status" value="1"/>
</dbReference>
<keyword evidence="3" id="KW-0408">Iron</keyword>
<evidence type="ECO:0000256" key="9">
    <source>
        <dbReference type="SAM" id="MobiDB-lite"/>
    </source>
</evidence>
<reference evidence="11 12" key="1">
    <citation type="journal article" date="2021" name="Comput. Struct. Biotechnol. J.">
        <title>De novo genome assembly of the potent medicinal plant Rehmannia glutinosa using nanopore technology.</title>
        <authorList>
            <person name="Ma L."/>
            <person name="Dong C."/>
            <person name="Song C."/>
            <person name="Wang X."/>
            <person name="Zheng X."/>
            <person name="Niu Y."/>
            <person name="Chen S."/>
            <person name="Feng W."/>
        </authorList>
    </citation>
    <scope>NUCLEOTIDE SEQUENCE [LARGE SCALE GENOMIC DNA]</scope>
    <source>
        <strain evidence="11">DH-2019</strain>
    </source>
</reference>
<evidence type="ECO:0000313" key="11">
    <source>
        <dbReference type="EMBL" id="KAK6155440.1"/>
    </source>
</evidence>
<evidence type="ECO:0000256" key="1">
    <source>
        <dbReference type="ARBA" id="ARBA00004128"/>
    </source>
</evidence>
<organism evidence="11 12">
    <name type="scientific">Rehmannia glutinosa</name>
    <name type="common">Chinese foxglove</name>
    <dbReference type="NCBI Taxonomy" id="99300"/>
    <lineage>
        <taxon>Eukaryota</taxon>
        <taxon>Viridiplantae</taxon>
        <taxon>Streptophyta</taxon>
        <taxon>Embryophyta</taxon>
        <taxon>Tracheophyta</taxon>
        <taxon>Spermatophyta</taxon>
        <taxon>Magnoliopsida</taxon>
        <taxon>eudicotyledons</taxon>
        <taxon>Gunneridae</taxon>
        <taxon>Pentapetalae</taxon>
        <taxon>asterids</taxon>
        <taxon>lamiids</taxon>
        <taxon>Lamiales</taxon>
        <taxon>Orobanchaceae</taxon>
        <taxon>Rehmannieae</taxon>
        <taxon>Rehmannia</taxon>
    </lineage>
</organism>
<feature type="compositionally biased region" description="Acidic residues" evidence="9">
    <location>
        <begin position="11"/>
        <end position="22"/>
    </location>
</feature>
<evidence type="ECO:0000256" key="4">
    <source>
        <dbReference type="ARBA" id="ARBA00022554"/>
    </source>
</evidence>
<feature type="region of interest" description="Disordered" evidence="9">
    <location>
        <begin position="1"/>
        <end position="23"/>
    </location>
</feature>